<accession>A0ABT1MJD0</accession>
<name>A0ABT1MJD0_9BACT</name>
<keyword evidence="3" id="KW-1185">Reference proteome</keyword>
<sequence length="256" mass="28713">MNNISKKVFISILLITLGYQITYSQSLLKKELKHWDSYLYVGYTIGGTSPIPLPQEIRKINSYRPGTNLVAGIDFTRWLNINWGITTGLSIGSKGMTINADVKYMNTYLIVGEGDNTGTFSGTFSGKNKTKVNNGYLRIPLLATWQPIEKWIFYGGPYVSFLLDPEFKGSASNGYIRNGGPTGEKINVEHATFDFSDNLRAIDSGVTIGARWNYNRHISAVGYFDWGLVPVFPSNFNGIPYKMYNLYFTLGIAYKL</sequence>
<dbReference type="Pfam" id="PF13568">
    <property type="entry name" value="OMP_b-brl_2"/>
    <property type="match status" value="1"/>
</dbReference>
<dbReference type="Proteomes" id="UP001205603">
    <property type="component" value="Unassembled WGS sequence"/>
</dbReference>
<evidence type="ECO:0000259" key="1">
    <source>
        <dbReference type="Pfam" id="PF13568"/>
    </source>
</evidence>
<evidence type="ECO:0000313" key="3">
    <source>
        <dbReference type="Proteomes" id="UP001205603"/>
    </source>
</evidence>
<reference evidence="2 3" key="1">
    <citation type="submission" date="2022-07" db="EMBL/GenBank/DDBJ databases">
        <title>Fecal culturing of patients with breast cancer.</title>
        <authorList>
            <person name="Teng N.M.Y."/>
            <person name="Kiu R."/>
            <person name="Evans R."/>
            <person name="Baker D.J."/>
            <person name="Zenner C."/>
            <person name="Robinson S.D."/>
            <person name="Hall L.J."/>
        </authorList>
    </citation>
    <scope>NUCLEOTIDE SEQUENCE [LARGE SCALE GENOMIC DNA]</scope>
    <source>
        <strain evidence="2 3">LH1063</strain>
    </source>
</reference>
<protein>
    <submittedName>
        <fullName evidence="2">PorT family protein</fullName>
    </submittedName>
</protein>
<comment type="caution">
    <text evidence="2">The sequence shown here is derived from an EMBL/GenBank/DDBJ whole genome shotgun (WGS) entry which is preliminary data.</text>
</comment>
<evidence type="ECO:0000313" key="2">
    <source>
        <dbReference type="EMBL" id="MCP9611798.1"/>
    </source>
</evidence>
<dbReference type="RefSeq" id="WP_255026824.1">
    <property type="nucleotide sequence ID" value="NZ_JANDHW010000005.1"/>
</dbReference>
<feature type="domain" description="Outer membrane protein beta-barrel" evidence="1">
    <location>
        <begin position="35"/>
        <end position="232"/>
    </location>
</feature>
<dbReference type="EMBL" id="JANDHW010000005">
    <property type="protein sequence ID" value="MCP9611798.1"/>
    <property type="molecule type" value="Genomic_DNA"/>
</dbReference>
<organism evidence="2 3">
    <name type="scientific">Coprobacter tertius</name>
    <dbReference type="NCBI Taxonomy" id="2944915"/>
    <lineage>
        <taxon>Bacteria</taxon>
        <taxon>Pseudomonadati</taxon>
        <taxon>Bacteroidota</taxon>
        <taxon>Bacteroidia</taxon>
        <taxon>Bacteroidales</taxon>
        <taxon>Barnesiellaceae</taxon>
        <taxon>Coprobacter</taxon>
    </lineage>
</organism>
<dbReference type="InterPro" id="IPR025665">
    <property type="entry name" value="Beta-barrel_OMP_2"/>
</dbReference>
<gene>
    <name evidence="2" type="ORF">NMU02_06810</name>
</gene>
<proteinExistence type="predicted"/>